<organism evidence="1 2">
    <name type="scientific">Caedimonas varicaedens</name>
    <dbReference type="NCBI Taxonomy" id="1629334"/>
    <lineage>
        <taxon>Bacteria</taxon>
        <taxon>Pseudomonadati</taxon>
        <taxon>Pseudomonadota</taxon>
        <taxon>Alphaproteobacteria</taxon>
        <taxon>Holosporales</taxon>
        <taxon>Caedimonadaceae</taxon>
        <taxon>Caedimonas</taxon>
    </lineage>
</organism>
<evidence type="ECO:0000313" key="1">
    <source>
        <dbReference type="EMBL" id="GAO97805.1"/>
    </source>
</evidence>
<dbReference type="EMBL" id="BBVC01000019">
    <property type="protein sequence ID" value="GAO97805.1"/>
    <property type="molecule type" value="Genomic_DNA"/>
</dbReference>
<dbReference type="Gene3D" id="3.90.1720.10">
    <property type="entry name" value="endopeptidase domain like (from Nostoc punctiforme)"/>
    <property type="match status" value="1"/>
</dbReference>
<dbReference type="AlphaFoldDB" id="A0A0K8MB96"/>
<accession>A0A0K8MB96</accession>
<dbReference type="Proteomes" id="UP000036771">
    <property type="component" value="Unassembled WGS sequence"/>
</dbReference>
<dbReference type="OrthoDB" id="8688773at2"/>
<evidence type="ECO:0008006" key="3">
    <source>
        <dbReference type="Google" id="ProtNLM"/>
    </source>
</evidence>
<name>A0A0K8MB96_9PROT</name>
<sequence length="204" mass="23509">MASILFLILVITGVSSPAFGKISYNYFLDSFNIHSKWVRGKDCNIYSGEHQEKKHSIKNITYCSLFVAHVARKLSIYLPAPPIYKRYFLASTQCRWLLEKGTSYGWKKVSPLQAQDNANKKYFTLVCMISPRSDKPGHIAIVRPTLKTSAKLLEEGPEILNVGWHNQQSVSVKKGFKKQKNAFEEGRIYYFSYLKEKFNEEIIK</sequence>
<reference evidence="1 2" key="1">
    <citation type="submission" date="2015-03" db="EMBL/GenBank/DDBJ databases">
        <title>Caedibacter varicaedens, whole genome shotgun sequence.</title>
        <authorList>
            <person name="Suzuki H."/>
            <person name="Dapper A.L."/>
            <person name="Gibson A.K."/>
            <person name="Jackson C."/>
            <person name="Lee H."/>
            <person name="Pejaver V.R."/>
            <person name="Doak T."/>
            <person name="Lynch M."/>
        </authorList>
    </citation>
    <scope>NUCLEOTIDE SEQUENCE [LARGE SCALE GENOMIC DNA]</scope>
</reference>
<gene>
    <name evidence="1" type="ORF">Cva_00445</name>
</gene>
<comment type="caution">
    <text evidence="1">The sequence shown here is derived from an EMBL/GenBank/DDBJ whole genome shotgun (WGS) entry which is preliminary data.</text>
</comment>
<keyword evidence="2" id="KW-1185">Reference proteome</keyword>
<protein>
    <recommendedName>
        <fullName evidence="3">Peptidase C51 domain-containing protein</fullName>
    </recommendedName>
</protein>
<evidence type="ECO:0000313" key="2">
    <source>
        <dbReference type="Proteomes" id="UP000036771"/>
    </source>
</evidence>
<proteinExistence type="predicted"/>